<reference evidence="1 2" key="1">
    <citation type="submission" date="2020-02" db="EMBL/GenBank/DDBJ databases">
        <authorList>
            <person name="Ferguson B K."/>
        </authorList>
    </citation>
    <scope>NUCLEOTIDE SEQUENCE [LARGE SCALE GENOMIC DNA]</scope>
</reference>
<dbReference type="AlphaFoldDB" id="A0A6H5IUK5"/>
<proteinExistence type="predicted"/>
<evidence type="ECO:0000313" key="1">
    <source>
        <dbReference type="EMBL" id="CAB0041250.1"/>
    </source>
</evidence>
<sequence>MSDQSEQAVYHTISHFARESVDFSLAPDVREVHRVPGASFEACFHRHCRTMAPPQPKEPLIRKIAREQRCLLEL</sequence>
<evidence type="ECO:0000313" key="2">
    <source>
        <dbReference type="Proteomes" id="UP000479190"/>
    </source>
</evidence>
<organism evidence="1 2">
    <name type="scientific">Trichogramma brassicae</name>
    <dbReference type="NCBI Taxonomy" id="86971"/>
    <lineage>
        <taxon>Eukaryota</taxon>
        <taxon>Metazoa</taxon>
        <taxon>Ecdysozoa</taxon>
        <taxon>Arthropoda</taxon>
        <taxon>Hexapoda</taxon>
        <taxon>Insecta</taxon>
        <taxon>Pterygota</taxon>
        <taxon>Neoptera</taxon>
        <taxon>Endopterygota</taxon>
        <taxon>Hymenoptera</taxon>
        <taxon>Apocrita</taxon>
        <taxon>Proctotrupomorpha</taxon>
        <taxon>Chalcidoidea</taxon>
        <taxon>Trichogrammatidae</taxon>
        <taxon>Trichogramma</taxon>
    </lineage>
</organism>
<accession>A0A6H5IUK5</accession>
<name>A0A6H5IUK5_9HYME</name>
<protein>
    <submittedName>
        <fullName evidence="1">Uncharacterized protein</fullName>
    </submittedName>
</protein>
<dbReference type="EMBL" id="CADCXV010001102">
    <property type="protein sequence ID" value="CAB0041250.1"/>
    <property type="molecule type" value="Genomic_DNA"/>
</dbReference>
<keyword evidence="2" id="KW-1185">Reference proteome</keyword>
<dbReference type="Proteomes" id="UP000479190">
    <property type="component" value="Unassembled WGS sequence"/>
</dbReference>
<gene>
    <name evidence="1" type="ORF">TBRA_LOCUS12926</name>
</gene>